<name>A0A857DPF4_9FIRM</name>
<proteinExistence type="predicted"/>
<dbReference type="Proteomes" id="UP000430508">
    <property type="component" value="Chromosome"/>
</dbReference>
<evidence type="ECO:0000313" key="3">
    <source>
        <dbReference type="Proteomes" id="UP000430508"/>
    </source>
</evidence>
<evidence type="ECO:0000313" key="2">
    <source>
        <dbReference type="EMBL" id="QHA01836.1"/>
    </source>
</evidence>
<organism evidence="2 3">
    <name type="scientific">Dehalobacter restrictus</name>
    <dbReference type="NCBI Taxonomy" id="55583"/>
    <lineage>
        <taxon>Bacteria</taxon>
        <taxon>Bacillati</taxon>
        <taxon>Bacillota</taxon>
        <taxon>Clostridia</taxon>
        <taxon>Eubacteriales</taxon>
        <taxon>Desulfitobacteriaceae</taxon>
        <taxon>Dehalobacter</taxon>
    </lineage>
</organism>
<dbReference type="AlphaFoldDB" id="A0A857DPF4"/>
<reference evidence="2 3" key="1">
    <citation type="submission" date="2019-12" db="EMBL/GenBank/DDBJ databases">
        <title>Sequence classification of anaerobic respiratory reductive dehalogenases: First we see many, then we see few.</title>
        <authorList>
            <person name="Molenda O."/>
            <person name="Puentes Jacome L.A."/>
            <person name="Cao X."/>
            <person name="Nesbo C.L."/>
            <person name="Tang S."/>
            <person name="Morson N."/>
            <person name="Patron J."/>
            <person name="Lomheim L."/>
            <person name="Wishart D.S."/>
            <person name="Edwards E.A."/>
        </authorList>
    </citation>
    <scope>NUCLEOTIDE SEQUENCE [LARGE SCALE GENOMIC DNA]</scope>
    <source>
        <strain evidence="2 3">12DCA</strain>
    </source>
</reference>
<dbReference type="Pfam" id="PF13338">
    <property type="entry name" value="AbiEi_4"/>
    <property type="match status" value="1"/>
</dbReference>
<dbReference type="InterPro" id="IPR025159">
    <property type="entry name" value="AbiEi_N"/>
</dbReference>
<dbReference type="EMBL" id="CP046996">
    <property type="protein sequence ID" value="QHA01836.1"/>
    <property type="molecule type" value="Genomic_DNA"/>
</dbReference>
<evidence type="ECO:0000259" key="1">
    <source>
        <dbReference type="Pfam" id="PF13338"/>
    </source>
</evidence>
<accession>A0A857DPF4</accession>
<feature type="domain" description="AbiEi antitoxin N-terminal" evidence="1">
    <location>
        <begin position="6"/>
        <end position="50"/>
    </location>
</feature>
<protein>
    <submittedName>
        <fullName evidence="2">Abortive phage infection protein</fullName>
    </submittedName>
</protein>
<sequence length="197" mass="22795">MKTIDKIKEILKQNNGIITASQVTDANISRHYLKKMLDIGALAKVDRGIYIKPKMWEDKMYILQYKYSRGIFSHETALYIHGLTDRIPQKYTMTFPYGYHTHSLKEENVIIKKSVKDLYELGLTKGVSPCGNPIRLYDVERTLCDIVKGNNTCDIQIVNQAMKQYAKMPGNNIPLLFDYAEKVRVKPKILNYMEVLL</sequence>
<gene>
    <name evidence="2" type="ORF">GQ588_01585</name>
</gene>